<dbReference type="Pfam" id="PF22042">
    <property type="entry name" value="EF-G_D2"/>
    <property type="match status" value="1"/>
</dbReference>
<dbReference type="InterPro" id="IPR047872">
    <property type="entry name" value="EFG_IV"/>
</dbReference>
<dbReference type="InterPro" id="IPR005225">
    <property type="entry name" value="Small_GTP-bd"/>
</dbReference>
<dbReference type="InterPro" id="IPR009000">
    <property type="entry name" value="Transl_B-barrel_sf"/>
</dbReference>
<dbReference type="CDD" id="cd03713">
    <property type="entry name" value="EFG_mtEFG_C"/>
    <property type="match status" value="1"/>
</dbReference>
<dbReference type="InterPro" id="IPR014721">
    <property type="entry name" value="Ribsml_uS5_D2-typ_fold_subgr"/>
</dbReference>
<dbReference type="Proteomes" id="UP000199701">
    <property type="component" value="Unassembled WGS sequence"/>
</dbReference>
<dbReference type="Gene3D" id="3.40.50.300">
    <property type="entry name" value="P-loop containing nucleotide triphosphate hydrolases"/>
    <property type="match status" value="1"/>
</dbReference>
<dbReference type="SUPFAM" id="SSF54980">
    <property type="entry name" value="EF-G C-terminal domain-like"/>
    <property type="match status" value="2"/>
</dbReference>
<dbReference type="InterPro" id="IPR005517">
    <property type="entry name" value="Transl_elong_EFG/EF2_IV"/>
</dbReference>
<dbReference type="CDD" id="cd01434">
    <property type="entry name" value="EFG_mtEFG1_IV"/>
    <property type="match status" value="1"/>
</dbReference>
<dbReference type="FunFam" id="3.30.230.10:FF:000003">
    <property type="entry name" value="Elongation factor G"/>
    <property type="match status" value="1"/>
</dbReference>
<dbReference type="SMART" id="SM00838">
    <property type="entry name" value="EFG_C"/>
    <property type="match status" value="1"/>
</dbReference>
<keyword evidence="4" id="KW-0648">Protein biosynthesis</keyword>
<dbReference type="PROSITE" id="PS51722">
    <property type="entry name" value="G_TR_2"/>
    <property type="match status" value="1"/>
</dbReference>
<dbReference type="PANTHER" id="PTHR43261">
    <property type="entry name" value="TRANSLATION ELONGATION FACTOR G-RELATED"/>
    <property type="match status" value="1"/>
</dbReference>
<dbReference type="CDD" id="cd04088">
    <property type="entry name" value="EFG_mtEFG_II"/>
    <property type="match status" value="1"/>
</dbReference>
<feature type="domain" description="Tr-type G" evidence="3">
    <location>
        <begin position="7"/>
        <end position="279"/>
    </location>
</feature>
<dbReference type="InterPro" id="IPR035647">
    <property type="entry name" value="EFG_III/V"/>
</dbReference>
<evidence type="ECO:0000259" key="3">
    <source>
        <dbReference type="PROSITE" id="PS51722"/>
    </source>
</evidence>
<dbReference type="SUPFAM" id="SSF50447">
    <property type="entry name" value="Translation proteins"/>
    <property type="match status" value="1"/>
</dbReference>
<dbReference type="InterPro" id="IPR000640">
    <property type="entry name" value="EFG_V-like"/>
</dbReference>
<dbReference type="FunFam" id="3.30.70.240:FF:000001">
    <property type="entry name" value="Elongation factor G"/>
    <property type="match status" value="1"/>
</dbReference>
<gene>
    <name evidence="4" type="ORF">SAMN05421659_107192</name>
</gene>
<dbReference type="SUPFAM" id="SSF52540">
    <property type="entry name" value="P-loop containing nucleoside triphosphate hydrolases"/>
    <property type="match status" value="1"/>
</dbReference>
<dbReference type="Gene3D" id="3.30.230.10">
    <property type="match status" value="1"/>
</dbReference>
<dbReference type="Gene3D" id="3.30.70.870">
    <property type="entry name" value="Elongation Factor G (Translational Gtpase), domain 3"/>
    <property type="match status" value="1"/>
</dbReference>
<keyword evidence="1" id="KW-0547">Nucleotide-binding</keyword>
<dbReference type="PANTHER" id="PTHR43261:SF6">
    <property type="entry name" value="ELONGATION FACTOR G-LIKE PROTEIN"/>
    <property type="match status" value="1"/>
</dbReference>
<evidence type="ECO:0000313" key="5">
    <source>
        <dbReference type="Proteomes" id="UP000199701"/>
    </source>
</evidence>
<dbReference type="GO" id="GO:0005525">
    <property type="term" value="F:GTP binding"/>
    <property type="evidence" value="ECO:0007669"/>
    <property type="project" value="UniProtKB-KW"/>
</dbReference>
<protein>
    <submittedName>
        <fullName evidence="4">Elongation factor G</fullName>
    </submittedName>
</protein>
<dbReference type="NCBIfam" id="NF009381">
    <property type="entry name" value="PRK12740.1-5"/>
    <property type="match status" value="1"/>
</dbReference>
<dbReference type="Pfam" id="PF14492">
    <property type="entry name" value="EFG_III"/>
    <property type="match status" value="1"/>
</dbReference>
<keyword evidence="4" id="KW-0251">Elongation factor</keyword>
<dbReference type="SUPFAM" id="SSF54211">
    <property type="entry name" value="Ribosomal protein S5 domain 2-like"/>
    <property type="match status" value="1"/>
</dbReference>
<evidence type="ECO:0000256" key="1">
    <source>
        <dbReference type="ARBA" id="ARBA00022741"/>
    </source>
</evidence>
<dbReference type="Pfam" id="PF00009">
    <property type="entry name" value="GTP_EFTU"/>
    <property type="match status" value="1"/>
</dbReference>
<dbReference type="InterPro" id="IPR053905">
    <property type="entry name" value="EF-G-like_DII"/>
</dbReference>
<dbReference type="Pfam" id="PF03764">
    <property type="entry name" value="EFG_IV"/>
    <property type="match status" value="1"/>
</dbReference>
<dbReference type="GO" id="GO:0003924">
    <property type="term" value="F:GTPase activity"/>
    <property type="evidence" value="ECO:0007669"/>
    <property type="project" value="InterPro"/>
</dbReference>
<dbReference type="EMBL" id="FOJI01000007">
    <property type="protein sequence ID" value="SEW24780.1"/>
    <property type="molecule type" value="Genomic_DNA"/>
</dbReference>
<dbReference type="InterPro" id="IPR020568">
    <property type="entry name" value="Ribosomal_Su5_D2-typ_SF"/>
</dbReference>
<proteinExistence type="predicted"/>
<keyword evidence="5" id="KW-1185">Reference proteome</keyword>
<accession>A0A1I0QD82</accession>
<dbReference type="GO" id="GO:0003746">
    <property type="term" value="F:translation elongation factor activity"/>
    <property type="evidence" value="ECO:0007669"/>
    <property type="project" value="UniProtKB-KW"/>
</dbReference>
<dbReference type="GO" id="GO:0032790">
    <property type="term" value="P:ribosome disassembly"/>
    <property type="evidence" value="ECO:0007669"/>
    <property type="project" value="TreeGrafter"/>
</dbReference>
<evidence type="ECO:0000256" key="2">
    <source>
        <dbReference type="ARBA" id="ARBA00023134"/>
    </source>
</evidence>
<dbReference type="Gene3D" id="3.30.70.240">
    <property type="match status" value="1"/>
</dbReference>
<keyword evidence="2" id="KW-0342">GTP-binding</keyword>
<dbReference type="OrthoDB" id="9804431at2"/>
<sequence length="695" mass="77233">MKDYLVDNIRNVAILGNGGCGKTTLVEAMAFNSSLINKLGRIQDGNTISDFDKEEIKRQFSINTSIIPMEWGGCKINVFDTPGQYDLVGEREEALSAADAAVIVVNGKNGVEPGTQRAWKLCDKYNLPRLVFVTAMDDDNASYREVVQVLTELYGKKIAPFHQPIRENGKFVGYVNITKMNARKFTGIAKYEEVEIPDYSYENLEKFRETLIESVASTSDDLMEAYFNNQEFTQEEIDEALKVNCCQGTIVPVTMGSGLNVNGVFMLLNDIVRFLPAPTKTKIGINIKNDDIFEGNYKCDGPFAAQVVKTISDPFMGKYSIVKLYSGTLSTDNNIFNAAKNSEEKVPRLYMMRGKELIEVKKIIAGDIGAISKLTNTVTGDTLSTKSIPIIFDALAFTKPYTYMRYSITNKGDEDKVATALSKLMEEDVTLKVINDKENRQLLIYGIGEHQLELAVSKLLNKYKVKIELSKPKFAFRETITKSARAQGKYKKQSGGHGQYGDVLMEFKPLDDREISYRFEEKVVGGSVPKNFYPAVEKGIEESVVKGPLAAYPVVGIKAILVDGSSHPVDSSEMAFKMASKLAFRNAYTKLGPILLEPIGTIVIHTPEQFTGDIMGDLNKRRGRVLGMSLEEIGSQIIAADIPMSELFGYSTKLCSITGGLGEFSYEFARYEEAPEHIAKKEIEERASKVDKLDS</sequence>
<dbReference type="RefSeq" id="WP_092453838.1">
    <property type="nucleotide sequence ID" value="NZ_FOJI01000007.1"/>
</dbReference>
<dbReference type="Gene3D" id="2.40.30.10">
    <property type="entry name" value="Translation factors"/>
    <property type="match status" value="1"/>
</dbReference>
<dbReference type="InterPro" id="IPR027417">
    <property type="entry name" value="P-loop_NTPase"/>
</dbReference>
<dbReference type="InterPro" id="IPR035649">
    <property type="entry name" value="EFG_V"/>
</dbReference>
<organism evidence="4 5">
    <name type="scientific">[Clostridium] fimetarium</name>
    <dbReference type="NCBI Taxonomy" id="99656"/>
    <lineage>
        <taxon>Bacteria</taxon>
        <taxon>Bacillati</taxon>
        <taxon>Bacillota</taxon>
        <taxon>Clostridia</taxon>
        <taxon>Lachnospirales</taxon>
        <taxon>Lachnospiraceae</taxon>
    </lineage>
</organism>
<dbReference type="Pfam" id="PF00679">
    <property type="entry name" value="EFG_C"/>
    <property type="match status" value="1"/>
</dbReference>
<dbReference type="InterPro" id="IPR000795">
    <property type="entry name" value="T_Tr_GTP-bd_dom"/>
</dbReference>
<evidence type="ECO:0000313" key="4">
    <source>
        <dbReference type="EMBL" id="SEW24780.1"/>
    </source>
</evidence>
<dbReference type="SMART" id="SM00889">
    <property type="entry name" value="EFG_IV"/>
    <property type="match status" value="1"/>
</dbReference>
<dbReference type="NCBIfam" id="TIGR00231">
    <property type="entry name" value="small_GTP"/>
    <property type="match status" value="1"/>
</dbReference>
<dbReference type="InterPro" id="IPR041095">
    <property type="entry name" value="EFG_II"/>
</dbReference>
<dbReference type="CDD" id="cd04170">
    <property type="entry name" value="EF-G_bact"/>
    <property type="match status" value="1"/>
</dbReference>
<dbReference type="STRING" id="99656.SAMN05421659_107192"/>
<name>A0A1I0QD82_9FIRM</name>
<reference evidence="4 5" key="1">
    <citation type="submission" date="2016-10" db="EMBL/GenBank/DDBJ databases">
        <authorList>
            <person name="de Groot N.N."/>
        </authorList>
    </citation>
    <scope>NUCLEOTIDE SEQUENCE [LARGE SCALE GENOMIC DNA]</scope>
    <source>
        <strain evidence="4 5">DSM 9179</strain>
    </source>
</reference>
<dbReference type="AlphaFoldDB" id="A0A1I0QD82"/>